<evidence type="ECO:0008006" key="10">
    <source>
        <dbReference type="Google" id="ProtNLM"/>
    </source>
</evidence>
<dbReference type="Proteomes" id="UP001285921">
    <property type="component" value="Unassembled WGS sequence"/>
</dbReference>
<evidence type="ECO:0000256" key="1">
    <source>
        <dbReference type="ARBA" id="ARBA00022475"/>
    </source>
</evidence>
<dbReference type="InterPro" id="IPR006059">
    <property type="entry name" value="SBP"/>
</dbReference>
<keyword evidence="5" id="KW-0449">Lipoprotein</keyword>
<evidence type="ECO:0000256" key="7">
    <source>
        <dbReference type="SAM" id="SignalP"/>
    </source>
</evidence>
<name>A0ABQ6NHJ9_9BACL</name>
<protein>
    <recommendedName>
        <fullName evidence="10">Extracellular solute-binding protein</fullName>
    </recommendedName>
</protein>
<keyword evidence="9" id="KW-1185">Reference proteome</keyword>
<keyword evidence="4" id="KW-0564">Palmitate</keyword>
<evidence type="ECO:0000256" key="2">
    <source>
        <dbReference type="ARBA" id="ARBA00022729"/>
    </source>
</evidence>
<dbReference type="SUPFAM" id="SSF53850">
    <property type="entry name" value="Periplasmic binding protein-like II"/>
    <property type="match status" value="1"/>
</dbReference>
<keyword evidence="3" id="KW-0472">Membrane</keyword>
<evidence type="ECO:0000256" key="6">
    <source>
        <dbReference type="SAM" id="MobiDB-lite"/>
    </source>
</evidence>
<feature type="region of interest" description="Disordered" evidence="6">
    <location>
        <begin position="27"/>
        <end position="59"/>
    </location>
</feature>
<dbReference type="PROSITE" id="PS51257">
    <property type="entry name" value="PROKAR_LIPOPROTEIN"/>
    <property type="match status" value="1"/>
</dbReference>
<keyword evidence="2 7" id="KW-0732">Signal</keyword>
<feature type="signal peptide" evidence="7">
    <location>
        <begin position="1"/>
        <end position="19"/>
    </location>
</feature>
<accession>A0ABQ6NHJ9</accession>
<comment type="caution">
    <text evidence="8">The sequence shown here is derived from an EMBL/GenBank/DDBJ whole genome shotgun (WGS) entry which is preliminary data.</text>
</comment>
<dbReference type="Gene3D" id="3.40.190.10">
    <property type="entry name" value="Periplasmic binding protein-like II"/>
    <property type="match status" value="1"/>
</dbReference>
<feature type="chain" id="PRO_5047322522" description="Extracellular solute-binding protein" evidence="7">
    <location>
        <begin position="20"/>
        <end position="468"/>
    </location>
</feature>
<evidence type="ECO:0000313" key="9">
    <source>
        <dbReference type="Proteomes" id="UP001285921"/>
    </source>
</evidence>
<dbReference type="EMBL" id="BTCL01000004">
    <property type="protein sequence ID" value="GMK44577.1"/>
    <property type="molecule type" value="Genomic_DNA"/>
</dbReference>
<evidence type="ECO:0000256" key="3">
    <source>
        <dbReference type="ARBA" id="ARBA00023136"/>
    </source>
</evidence>
<dbReference type="InterPro" id="IPR050490">
    <property type="entry name" value="Bact_solute-bd_prot1"/>
</dbReference>
<evidence type="ECO:0000256" key="4">
    <source>
        <dbReference type="ARBA" id="ARBA00023139"/>
    </source>
</evidence>
<evidence type="ECO:0000256" key="5">
    <source>
        <dbReference type="ARBA" id="ARBA00023288"/>
    </source>
</evidence>
<dbReference type="PANTHER" id="PTHR43649">
    <property type="entry name" value="ARABINOSE-BINDING PROTEIN-RELATED"/>
    <property type="match status" value="1"/>
</dbReference>
<gene>
    <name evidence="8" type="ORF">PghCCS26_17050</name>
</gene>
<reference evidence="8 9" key="1">
    <citation type="submission" date="2023-05" db="EMBL/GenBank/DDBJ databases">
        <title>Draft genome of Paenibacillus sp. CCS26.</title>
        <authorList>
            <person name="Akita H."/>
            <person name="Shinto Y."/>
            <person name="Kimura Z."/>
        </authorList>
    </citation>
    <scope>NUCLEOTIDE SEQUENCE [LARGE SCALE GENOMIC DNA]</scope>
    <source>
        <strain evidence="8 9">CCS26</strain>
    </source>
</reference>
<dbReference type="Pfam" id="PF01547">
    <property type="entry name" value="SBP_bac_1"/>
    <property type="match status" value="1"/>
</dbReference>
<keyword evidence="1" id="KW-1003">Cell membrane</keyword>
<sequence>MKKMGLIILTVSLIVLVMAACSNSKSMEADDKASQEPGKTTVPSGTTANADPDGEAAGGDPKTIVFSVFWPSEQYEQAVKSYEAAHPNIKIKLQYGLSEPYSDERGGEQTDADIEKFTTTTNAAMLTGKGPDLVDLRYLAADDYERHHLLDDLSARMDQDPKFRKTDYFTNILGGEQGEKSLFSLPLSFSLSGMVGDHSAIAATGVKFDDHSWTWNDFMSAGKELVDAKGKYKAAIVSGEGLQVGGTDYFVRSIVADNYSRFVDETNRKASFDTPEFTDLLKQIKSMFDDGIVSTSERGYFTNVSILSPEDYLTTLNIFGKDTEFYIKPHGDKEAAGTSYETRSDIGINANSKVKDAAWDFLKYMMDHTAIGLPINKERFADAVQAVKKQGTITPPTIGSQHGESFKVDEAQLDRLEGFANAASRKKNASGKVLDIVSANTAAYFAGQKSAEDVAKLIQNKAMTVLNE</sequence>
<feature type="compositionally biased region" description="Polar residues" evidence="6">
    <location>
        <begin position="37"/>
        <end position="49"/>
    </location>
</feature>
<dbReference type="PANTHER" id="PTHR43649:SF33">
    <property type="entry name" value="POLYGALACTURONAN_RHAMNOGALACTURONAN-BINDING PROTEIN YTCQ"/>
    <property type="match status" value="1"/>
</dbReference>
<proteinExistence type="predicted"/>
<organism evidence="8 9">
    <name type="scientific">Paenibacillus glycanilyticus</name>
    <dbReference type="NCBI Taxonomy" id="126569"/>
    <lineage>
        <taxon>Bacteria</taxon>
        <taxon>Bacillati</taxon>
        <taxon>Bacillota</taxon>
        <taxon>Bacilli</taxon>
        <taxon>Bacillales</taxon>
        <taxon>Paenibacillaceae</taxon>
        <taxon>Paenibacillus</taxon>
    </lineage>
</organism>
<evidence type="ECO:0000313" key="8">
    <source>
        <dbReference type="EMBL" id="GMK44577.1"/>
    </source>
</evidence>